<dbReference type="PANTHER" id="PTHR37841:SF1">
    <property type="entry name" value="DUF3298 DOMAIN-CONTAINING PROTEIN"/>
    <property type="match status" value="1"/>
</dbReference>
<accession>A0A243WJB8</accession>
<dbReference type="PANTHER" id="PTHR37841">
    <property type="entry name" value="GLR2918 PROTEIN"/>
    <property type="match status" value="1"/>
</dbReference>
<dbReference type="EMBL" id="MTSE01000001">
    <property type="protein sequence ID" value="OUJ75985.1"/>
    <property type="molecule type" value="Genomic_DNA"/>
</dbReference>
<evidence type="ECO:0000313" key="1">
    <source>
        <dbReference type="EMBL" id="OUJ75985.1"/>
    </source>
</evidence>
<dbReference type="RefSeq" id="WP_086592232.1">
    <property type="nucleotide sequence ID" value="NZ_MTSE01000001.1"/>
</dbReference>
<protein>
    <recommendedName>
        <fullName evidence="3">WG repeat-containing protein</fullName>
    </recommendedName>
</protein>
<dbReference type="AlphaFoldDB" id="A0A243WJB8"/>
<name>A0A243WJB8_9BACT</name>
<dbReference type="Proteomes" id="UP000194873">
    <property type="component" value="Unassembled WGS sequence"/>
</dbReference>
<dbReference type="Pfam" id="PF14903">
    <property type="entry name" value="WG_beta_rep"/>
    <property type="match status" value="4"/>
</dbReference>
<evidence type="ECO:0000313" key="2">
    <source>
        <dbReference type="Proteomes" id="UP000194873"/>
    </source>
</evidence>
<sequence>MKLFLTLLVLASEFVGAQHLPPTLVPFRRGDKWGYADQHQRLVLPLQYDEAGPFIEGVAWVRQGKLFGYINATGSLVTPLHFAKASNVQHGRATVVLGDETFDIDPSGQRLSTPPAPAPEIDVLSQGHITHQNGKLGYRFTVGDAVVPAEYDEIKENANGLLLVRQGQKWGAINDKGKLVLPVAYDAIRSDPADESAFLIVEQEGQFGYLAADGRLLVKPRYRAAAPFQEGVARVVTDAGQVGYIDARGEEYFKE</sequence>
<dbReference type="SUPFAM" id="SSF69360">
    <property type="entry name" value="Cell wall binding repeat"/>
    <property type="match status" value="1"/>
</dbReference>
<gene>
    <name evidence="1" type="ORF">BXP70_01500</name>
</gene>
<organism evidence="1 2">
    <name type="scientific">Hymenobacter crusticola</name>
    <dbReference type="NCBI Taxonomy" id="1770526"/>
    <lineage>
        <taxon>Bacteria</taxon>
        <taxon>Pseudomonadati</taxon>
        <taxon>Bacteroidota</taxon>
        <taxon>Cytophagia</taxon>
        <taxon>Cytophagales</taxon>
        <taxon>Hymenobacteraceae</taxon>
        <taxon>Hymenobacter</taxon>
    </lineage>
</organism>
<dbReference type="OrthoDB" id="2485468at2"/>
<keyword evidence="2" id="KW-1185">Reference proteome</keyword>
<proteinExistence type="predicted"/>
<reference evidence="1 2" key="1">
    <citation type="submission" date="2017-01" db="EMBL/GenBank/DDBJ databases">
        <title>A new Hymenobacter.</title>
        <authorList>
            <person name="Liang Y."/>
            <person name="Feng F."/>
        </authorList>
    </citation>
    <scope>NUCLEOTIDE SEQUENCE [LARGE SCALE GENOMIC DNA]</scope>
    <source>
        <strain evidence="1">MIMBbqt21</strain>
    </source>
</reference>
<evidence type="ECO:0008006" key="3">
    <source>
        <dbReference type="Google" id="ProtNLM"/>
    </source>
</evidence>
<comment type="caution">
    <text evidence="1">The sequence shown here is derived from an EMBL/GenBank/DDBJ whole genome shotgun (WGS) entry which is preliminary data.</text>
</comment>
<dbReference type="InterPro" id="IPR032774">
    <property type="entry name" value="WG_beta_rep"/>
</dbReference>